<evidence type="ECO:0000313" key="1">
    <source>
        <dbReference type="EMBL" id="AEE47223.1"/>
    </source>
</evidence>
<gene>
    <name evidence="1" type="ordered locus">Celf_3108</name>
</gene>
<keyword evidence="2" id="KW-1185">Reference proteome</keyword>
<dbReference type="STRING" id="590998.Celf_3108"/>
<accession>F4GZA7</accession>
<protein>
    <submittedName>
        <fullName evidence="1">Uncharacterized protein</fullName>
    </submittedName>
</protein>
<dbReference type="AlphaFoldDB" id="F4GZA7"/>
<dbReference type="EMBL" id="CP002666">
    <property type="protein sequence ID" value="AEE47223.1"/>
    <property type="molecule type" value="Genomic_DNA"/>
</dbReference>
<dbReference type="Proteomes" id="UP000008460">
    <property type="component" value="Chromosome"/>
</dbReference>
<organism evidence="1 2">
    <name type="scientific">Cellulomonas fimi (strain ATCC 484 / DSM 20113 / JCM 1341 / CCUG 24087 / LMG 16345 / NBRC 15513 / NCIMB 8980 / NCTC 7547 / NRS-133)</name>
    <dbReference type="NCBI Taxonomy" id="590998"/>
    <lineage>
        <taxon>Bacteria</taxon>
        <taxon>Bacillati</taxon>
        <taxon>Actinomycetota</taxon>
        <taxon>Actinomycetes</taxon>
        <taxon>Micrococcales</taxon>
        <taxon>Cellulomonadaceae</taxon>
        <taxon>Cellulomonas</taxon>
    </lineage>
</organism>
<dbReference type="HOGENOM" id="CLU_1105586_0_0_11"/>
<reference evidence="1 2" key="1">
    <citation type="submission" date="2011-04" db="EMBL/GenBank/DDBJ databases">
        <title>Complete sequence of Cellulomonas fimi ATCC 484.</title>
        <authorList>
            <consortium name="US DOE Joint Genome Institute"/>
            <person name="Lucas S."/>
            <person name="Han J."/>
            <person name="Lapidus A."/>
            <person name="Cheng J.-F."/>
            <person name="Goodwin L."/>
            <person name="Pitluck S."/>
            <person name="Peters L."/>
            <person name="Chertkov O."/>
            <person name="Detter J.C."/>
            <person name="Han C."/>
            <person name="Tapia R."/>
            <person name="Land M."/>
            <person name="Hauser L."/>
            <person name="Kyrpides N."/>
            <person name="Ivanova N."/>
            <person name="Ovchinnikova G."/>
            <person name="Pagani I."/>
            <person name="Mead D."/>
            <person name="Brumm P."/>
            <person name="Woyke T."/>
        </authorList>
    </citation>
    <scope>NUCLEOTIDE SEQUENCE [LARGE SCALE GENOMIC DNA]</scope>
    <source>
        <strain evidence="2">ATCC 484 / DSM 20113 / JCM 1341 / NBRC 15513 / NCIMB 8980 / NCTC 7547</strain>
    </source>
</reference>
<dbReference type="RefSeq" id="WP_013772248.1">
    <property type="nucleotide sequence ID" value="NC_015514.1"/>
</dbReference>
<name>F4GZA7_CELFA</name>
<proteinExistence type="predicted"/>
<dbReference type="KEGG" id="cfi:Celf_3108"/>
<sequence length="251" mass="27828">MITRSGSLSADYSQVELHLGDGGDATAEDLGVLGEWPALMTAWDHLVLTTARQHGTLPFEVQVHDGPVPLDPAWDTVHEASVRLGPGARMTGWAGEGEVVDVPVEDAATYRLRYVVEGGQEGSRQFRDGSWDDEPLERYMVQVWPDEPREAVVVATVPWSQFWAFGPDAVRLVAELQHVPDPERLTVLVDAALAAHPDVAARLRAGDDRYTLGIRRYVGELFRVTYALPVYAEQRTDHEGLQRLILDRAAR</sequence>
<evidence type="ECO:0000313" key="2">
    <source>
        <dbReference type="Proteomes" id="UP000008460"/>
    </source>
</evidence>